<dbReference type="SUPFAM" id="SSF103575">
    <property type="entry name" value="Plexin repeat"/>
    <property type="match status" value="1"/>
</dbReference>
<dbReference type="SUPFAM" id="SSF101912">
    <property type="entry name" value="Sema domain"/>
    <property type="match status" value="1"/>
</dbReference>
<evidence type="ECO:0000256" key="8">
    <source>
        <dbReference type="SAM" id="MobiDB-lite"/>
    </source>
</evidence>
<keyword evidence="9" id="KW-0812">Transmembrane</keyword>
<evidence type="ECO:0000256" key="9">
    <source>
        <dbReference type="SAM" id="Phobius"/>
    </source>
</evidence>
<evidence type="ECO:0000256" key="2">
    <source>
        <dbReference type="ARBA" id="ARBA00022782"/>
    </source>
</evidence>
<proteinExistence type="predicted"/>
<evidence type="ECO:0000256" key="1">
    <source>
        <dbReference type="ARBA" id="ARBA00004370"/>
    </source>
</evidence>
<dbReference type="CDD" id="cd11237">
    <property type="entry name" value="Sema_1A"/>
    <property type="match status" value="1"/>
</dbReference>
<feature type="compositionally biased region" description="Acidic residues" evidence="8">
    <location>
        <begin position="722"/>
        <end position="732"/>
    </location>
</feature>
<name>A0ABR1APP5_POLSC</name>
<dbReference type="InterPro" id="IPR036352">
    <property type="entry name" value="Semap_dom_sf"/>
</dbReference>
<dbReference type="InterPro" id="IPR001627">
    <property type="entry name" value="Semap_dom"/>
</dbReference>
<keyword evidence="6" id="KW-0325">Glycoprotein</keyword>
<dbReference type="InterPro" id="IPR015943">
    <property type="entry name" value="WD40/YVTN_repeat-like_dom_sf"/>
</dbReference>
<dbReference type="Proteomes" id="UP001359485">
    <property type="component" value="Unassembled WGS sequence"/>
</dbReference>
<keyword evidence="5" id="KW-1015">Disulfide bond</keyword>
<comment type="caution">
    <text evidence="11">The sequence shown here is derived from an EMBL/GenBank/DDBJ whole genome shotgun (WGS) entry which is preliminary data.</text>
</comment>
<dbReference type="PANTHER" id="PTHR11036:SF131">
    <property type="entry name" value="MIP07328P"/>
    <property type="match status" value="1"/>
</dbReference>
<dbReference type="SMART" id="SM00423">
    <property type="entry name" value="PSI"/>
    <property type="match status" value="1"/>
</dbReference>
<dbReference type="InterPro" id="IPR027231">
    <property type="entry name" value="Semaphorin"/>
</dbReference>
<keyword evidence="4 9" id="KW-0472">Membrane</keyword>
<keyword evidence="9" id="KW-1133">Transmembrane helix</keyword>
<dbReference type="Gene3D" id="2.130.10.10">
    <property type="entry name" value="YVTN repeat-like/Quinoprotein amine dehydrogenase"/>
    <property type="match status" value="1"/>
</dbReference>
<dbReference type="PANTHER" id="PTHR11036">
    <property type="entry name" value="SEMAPHORIN"/>
    <property type="match status" value="1"/>
</dbReference>
<comment type="subcellular location">
    <subcellularLocation>
        <location evidence="1">Membrane</location>
    </subcellularLocation>
</comment>
<gene>
    <name evidence="11" type="primary">SEMA1A_2</name>
    <name evidence="11" type="ORF">RUM44_011315</name>
</gene>
<feature type="compositionally biased region" description="Basic and acidic residues" evidence="8">
    <location>
        <begin position="697"/>
        <end position="707"/>
    </location>
</feature>
<feature type="region of interest" description="Disordered" evidence="8">
    <location>
        <begin position="697"/>
        <end position="756"/>
    </location>
</feature>
<feature type="transmembrane region" description="Helical" evidence="9">
    <location>
        <begin position="584"/>
        <end position="606"/>
    </location>
</feature>
<accession>A0ABR1APP5</accession>
<feature type="domain" description="Sema" evidence="10">
    <location>
        <begin position="1"/>
        <end position="409"/>
    </location>
</feature>
<dbReference type="InterPro" id="IPR002165">
    <property type="entry name" value="Plexin_repeat"/>
</dbReference>
<dbReference type="PROSITE" id="PS51004">
    <property type="entry name" value="SEMA"/>
    <property type="match status" value="1"/>
</dbReference>
<protein>
    <submittedName>
        <fullName evidence="11">Semaphorin-1A</fullName>
    </submittedName>
</protein>
<dbReference type="Pfam" id="PF01403">
    <property type="entry name" value="Sema"/>
    <property type="match status" value="1"/>
</dbReference>
<sequence>MSKEESERIEWHASGPNRDICTLKGKLEDDCQNYIRVLAKISQDKLLICGTNAYKPYCRYYRYTNGEYTVEEEFEGGGLCPYDPDHNSTAVYADGQLYAATVADFQGGDSLIYREPLRTERSDLKQLNDPSFVNSMAYEDYVFFFFRETAVEYMNCGKKVYSRVARVCKHDKGGPHQFGDRWTSFLKSRLNCSVPGDYPFYFDEIQSMSEIVEGVYGQRSAQLLYGVFTTPINSIGGSAVCAFTMNSILETFEGPFKEQETMNSNWLPVAISKVPEPRPGQCVNDSRTLPDVSVNFVKSHTLMDTAVPAFFSRPVLIRISSQYRFSMIAVDPQVRTPDGRAYDVLFIGTDDGKVVKAVNTASFDSNNTVETVVLEEIQIIPLGFPVKNLQVVRGNLIVLTDDEIQSIPVQRCDNENATTCRACVALQDPYCAWDVLQMKCVTSGLAGWDGDKKRFIQSVTKGDDRACPHIAEVPPVPTSSQTKTTGETDVYEEINHTCPPCPICSSEITTLPCLSEATTEAHSGSPHGHGRTPGHFMEADLNNEIIIELDESNVISDTLAGLSHPGAKLPSSQENMVIYTAETLGIAVATSILAALVVGFIGGFLFSRRCRSDDYTDMPRFPDNQRHQLNRLTDSGLNADLSQHINNKAINLVLNVPPKNANGKNANSSAENKPIQKEIRLRQNCISTNFKLCERKREERRGERGEHFVLSTVEYSRKKREDDEDEDDDERQEDSFTGGENNRSDRKSINERSQNE</sequence>
<evidence type="ECO:0000256" key="7">
    <source>
        <dbReference type="PROSITE-ProRule" id="PRU00352"/>
    </source>
</evidence>
<evidence type="ECO:0000313" key="12">
    <source>
        <dbReference type="Proteomes" id="UP001359485"/>
    </source>
</evidence>
<evidence type="ECO:0000313" key="11">
    <source>
        <dbReference type="EMBL" id="KAK6624456.1"/>
    </source>
</evidence>
<keyword evidence="12" id="KW-1185">Reference proteome</keyword>
<dbReference type="SMART" id="SM00630">
    <property type="entry name" value="Sema"/>
    <property type="match status" value="1"/>
</dbReference>
<dbReference type="InterPro" id="IPR016201">
    <property type="entry name" value="PSI"/>
</dbReference>
<evidence type="ECO:0000256" key="6">
    <source>
        <dbReference type="ARBA" id="ARBA00023180"/>
    </source>
</evidence>
<dbReference type="EMBL" id="JAWJWF010000046">
    <property type="protein sequence ID" value="KAK6624456.1"/>
    <property type="molecule type" value="Genomic_DNA"/>
</dbReference>
<comment type="caution">
    <text evidence="7">Lacks conserved residue(s) required for the propagation of feature annotation.</text>
</comment>
<keyword evidence="2" id="KW-0221">Differentiation</keyword>
<feature type="compositionally biased region" description="Basic and acidic residues" evidence="8">
    <location>
        <begin position="742"/>
        <end position="756"/>
    </location>
</feature>
<evidence type="ECO:0000256" key="4">
    <source>
        <dbReference type="ARBA" id="ARBA00023136"/>
    </source>
</evidence>
<evidence type="ECO:0000256" key="5">
    <source>
        <dbReference type="ARBA" id="ARBA00023157"/>
    </source>
</evidence>
<reference evidence="11 12" key="1">
    <citation type="submission" date="2023-09" db="EMBL/GenBank/DDBJ databases">
        <title>Genomes of two closely related lineages of the louse Polyplax serrata with different host specificities.</title>
        <authorList>
            <person name="Martinu J."/>
            <person name="Tarabai H."/>
            <person name="Stefka J."/>
            <person name="Hypsa V."/>
        </authorList>
    </citation>
    <scope>NUCLEOTIDE SEQUENCE [LARGE SCALE GENOMIC DNA]</scope>
    <source>
        <strain evidence="11">98ZLc_SE</strain>
    </source>
</reference>
<dbReference type="Pfam" id="PF01437">
    <property type="entry name" value="PSI"/>
    <property type="match status" value="1"/>
</dbReference>
<evidence type="ECO:0000256" key="3">
    <source>
        <dbReference type="ARBA" id="ARBA00022902"/>
    </source>
</evidence>
<evidence type="ECO:0000259" key="10">
    <source>
        <dbReference type="PROSITE" id="PS51004"/>
    </source>
</evidence>
<dbReference type="InterPro" id="IPR042068">
    <property type="entry name" value="SEM1A_sema_dom"/>
</dbReference>
<organism evidence="11 12">
    <name type="scientific">Polyplax serrata</name>
    <name type="common">Common mouse louse</name>
    <dbReference type="NCBI Taxonomy" id="468196"/>
    <lineage>
        <taxon>Eukaryota</taxon>
        <taxon>Metazoa</taxon>
        <taxon>Ecdysozoa</taxon>
        <taxon>Arthropoda</taxon>
        <taxon>Hexapoda</taxon>
        <taxon>Insecta</taxon>
        <taxon>Pterygota</taxon>
        <taxon>Neoptera</taxon>
        <taxon>Paraneoptera</taxon>
        <taxon>Psocodea</taxon>
        <taxon>Troctomorpha</taxon>
        <taxon>Phthiraptera</taxon>
        <taxon>Anoplura</taxon>
        <taxon>Polyplacidae</taxon>
        <taxon>Polyplax</taxon>
    </lineage>
</organism>
<keyword evidence="3" id="KW-0524">Neurogenesis</keyword>
<dbReference type="Gene3D" id="3.30.1680.10">
    <property type="entry name" value="ligand-binding face of the semaphorins, domain 2"/>
    <property type="match status" value="1"/>
</dbReference>